<feature type="domain" description="Glycosyl-hydrolase 97 N-terminal" evidence="8">
    <location>
        <begin position="28"/>
        <end position="268"/>
    </location>
</feature>
<gene>
    <name evidence="10" type="ORF">NCTC11190_00368</name>
</gene>
<dbReference type="GO" id="GO:0030246">
    <property type="term" value="F:carbohydrate binding"/>
    <property type="evidence" value="ECO:0007669"/>
    <property type="project" value="InterPro"/>
</dbReference>
<dbReference type="InterPro" id="IPR014718">
    <property type="entry name" value="GH-type_carb-bd"/>
</dbReference>
<evidence type="ECO:0000313" key="11">
    <source>
        <dbReference type="Proteomes" id="UP000255233"/>
    </source>
</evidence>
<dbReference type="GO" id="GO:0005975">
    <property type="term" value="P:carbohydrate metabolic process"/>
    <property type="evidence" value="ECO:0007669"/>
    <property type="project" value="InterPro"/>
</dbReference>
<reference evidence="10 11" key="1">
    <citation type="submission" date="2018-06" db="EMBL/GenBank/DDBJ databases">
        <authorList>
            <consortium name="Pathogen Informatics"/>
            <person name="Doyle S."/>
        </authorList>
    </citation>
    <scope>NUCLEOTIDE SEQUENCE [LARGE SCALE GENOMIC DNA]</scope>
    <source>
        <strain evidence="10 11">NCTC11190</strain>
    </source>
</reference>
<proteinExistence type="predicted"/>
<keyword evidence="4" id="KW-0106">Calcium</keyword>
<evidence type="ECO:0000313" key="10">
    <source>
        <dbReference type="EMBL" id="SUE33171.1"/>
    </source>
</evidence>
<evidence type="ECO:0000256" key="5">
    <source>
        <dbReference type="ARBA" id="ARBA00023295"/>
    </source>
</evidence>
<dbReference type="GO" id="GO:0004557">
    <property type="term" value="F:alpha-galactosidase activity"/>
    <property type="evidence" value="ECO:0007669"/>
    <property type="project" value="UniProtKB-EC"/>
</dbReference>
<keyword evidence="11" id="KW-1185">Reference proteome</keyword>
<organism evidence="10 11">
    <name type="scientific">Rikenella microfusus</name>
    <dbReference type="NCBI Taxonomy" id="28139"/>
    <lineage>
        <taxon>Bacteria</taxon>
        <taxon>Pseudomonadati</taxon>
        <taxon>Bacteroidota</taxon>
        <taxon>Bacteroidia</taxon>
        <taxon>Bacteroidales</taxon>
        <taxon>Rikenellaceae</taxon>
        <taxon>Rikenella</taxon>
    </lineage>
</organism>
<dbReference type="Gene3D" id="2.60.40.1180">
    <property type="entry name" value="Golgi alpha-mannosidase II"/>
    <property type="match status" value="1"/>
</dbReference>
<name>A0A379MNG1_9BACT</name>
<dbReference type="Pfam" id="PF10566">
    <property type="entry name" value="Glyco_hydro_97"/>
    <property type="match status" value="1"/>
</dbReference>
<dbReference type="InterPro" id="IPR013780">
    <property type="entry name" value="Glyco_hydro_b"/>
</dbReference>
<comment type="subunit">
    <text evidence="2">Monomer.</text>
</comment>
<dbReference type="InterPro" id="IPR019563">
    <property type="entry name" value="GH97_catalytic"/>
</dbReference>
<evidence type="ECO:0000256" key="3">
    <source>
        <dbReference type="ARBA" id="ARBA00022801"/>
    </source>
</evidence>
<evidence type="ECO:0000256" key="6">
    <source>
        <dbReference type="SAM" id="SignalP"/>
    </source>
</evidence>
<protein>
    <submittedName>
        <fullName evidence="10">Retaining alpha-galactosidase</fullName>
        <ecNumber evidence="10">3.2.1.22</ecNumber>
    </submittedName>
</protein>
<dbReference type="EC" id="3.2.1.22" evidence="10"/>
<dbReference type="STRING" id="880526.GCA_000427365_01074"/>
<evidence type="ECO:0000259" key="8">
    <source>
        <dbReference type="Pfam" id="PF14508"/>
    </source>
</evidence>
<evidence type="ECO:0000259" key="9">
    <source>
        <dbReference type="Pfam" id="PF14509"/>
    </source>
</evidence>
<dbReference type="SUPFAM" id="SSF51445">
    <property type="entry name" value="(Trans)glycosidases"/>
    <property type="match status" value="1"/>
</dbReference>
<dbReference type="RefSeq" id="WP_027290811.1">
    <property type="nucleotide sequence ID" value="NZ_UGVL01000001.1"/>
</dbReference>
<dbReference type="PANTHER" id="PTHR35803:SF2">
    <property type="entry name" value="RETAINING ALPHA-GALACTOSIDASE"/>
    <property type="match status" value="1"/>
</dbReference>
<dbReference type="Gene3D" id="3.20.20.70">
    <property type="entry name" value="Aldolase class I"/>
    <property type="match status" value="1"/>
</dbReference>
<dbReference type="PROSITE" id="PS00512">
    <property type="entry name" value="ALPHA_GALACTOSIDASE"/>
    <property type="match status" value="1"/>
</dbReference>
<dbReference type="InterPro" id="IPR029486">
    <property type="entry name" value="GH97_N"/>
</dbReference>
<dbReference type="EMBL" id="UGVL01000001">
    <property type="protein sequence ID" value="SUE33171.1"/>
    <property type="molecule type" value="Genomic_DNA"/>
</dbReference>
<dbReference type="Gene3D" id="2.70.98.10">
    <property type="match status" value="1"/>
</dbReference>
<dbReference type="InterPro" id="IPR013785">
    <property type="entry name" value="Aldolase_TIM"/>
</dbReference>
<evidence type="ECO:0000256" key="2">
    <source>
        <dbReference type="ARBA" id="ARBA00011245"/>
    </source>
</evidence>
<dbReference type="InterPro" id="IPR017853">
    <property type="entry name" value="GH"/>
</dbReference>
<dbReference type="InterPro" id="IPR029483">
    <property type="entry name" value="GH97_C"/>
</dbReference>
<evidence type="ECO:0000259" key="7">
    <source>
        <dbReference type="Pfam" id="PF10566"/>
    </source>
</evidence>
<accession>A0A379MNG1</accession>
<comment type="cofactor">
    <cofactor evidence="1">
        <name>Ca(2+)</name>
        <dbReference type="ChEBI" id="CHEBI:29108"/>
    </cofactor>
</comment>
<keyword evidence="3 10" id="KW-0378">Hydrolase</keyword>
<dbReference type="Pfam" id="PF14509">
    <property type="entry name" value="GH97_C"/>
    <property type="match status" value="1"/>
</dbReference>
<keyword evidence="6" id="KW-0732">Signal</keyword>
<sequence>MKTYRSAARTCAALFALAPALLWAQKAELNLNVVEGRLCYDVEYQGRTVVSSSPLGLNVDRNPLGEEARIVATDSTGKGVTYTIERTDGQTYFVDTRRFDDGVALRYRIPADGPRCIYGEQTACTFPAGTRVWYASGPFQYGWIQAYQERGIDAVDGELLAPPATFRLPDGTYAALTEANLFHYHGAVLYGRTGNRVQWGYVENKGHLETGVVTGLPPAKYWHEEVRDWPWIATPREGADEIVTPWRIVMLAEDLDGLVNNGIIAAVSDRPDPALFPQGKDTEWIRPGRSVFTWLTEGPDRLSVANHKKYVDGAAELGLQSVVVDDGWELWPETERDAGGRSKWDMLKELVDYAAAKGIDIWVWRPSSPRAGNRTDIGLADADERAGFMKKCSEIGVKGLKIDFFHTENLFTVDLMEAILKEAAANRLMVIFHGVNKPTGDNHTYPNLLAKEAVRGLESVGGEDTWAPGPPWPYHNTVLPFTRWLAGPADYTPLNFRGFCPPSVTFAHQLASIYMFTSPMLILAADMEDMLACPGRRFIEEVPVEWDETRVLAESRIGELAAVARRKGDVWYLAVLNGEKPFSGDLSLDFLPAGRYRTTTAADATDDRRRIVVSTADTKPGRKLELDLPSGGGYLIKFERR</sequence>
<dbReference type="OrthoDB" id="1109141at2"/>
<dbReference type="InterPro" id="IPR052720">
    <property type="entry name" value="Glycosyl_hydrolase_97"/>
</dbReference>
<feature type="signal peptide" evidence="6">
    <location>
        <begin position="1"/>
        <end position="24"/>
    </location>
</feature>
<evidence type="ECO:0000256" key="1">
    <source>
        <dbReference type="ARBA" id="ARBA00001913"/>
    </source>
</evidence>
<evidence type="ECO:0000256" key="4">
    <source>
        <dbReference type="ARBA" id="ARBA00022837"/>
    </source>
</evidence>
<feature type="domain" description="Glycosyl-hydrolase 97 catalytic" evidence="7">
    <location>
        <begin position="294"/>
        <end position="454"/>
    </location>
</feature>
<dbReference type="InterPro" id="IPR000111">
    <property type="entry name" value="Glyco_hydro_27/36_CS"/>
</dbReference>
<dbReference type="AlphaFoldDB" id="A0A379MNG1"/>
<keyword evidence="5 10" id="KW-0326">Glycosidase</keyword>
<dbReference type="Proteomes" id="UP000255233">
    <property type="component" value="Unassembled WGS sequence"/>
</dbReference>
<dbReference type="PANTHER" id="PTHR35803">
    <property type="entry name" value="GLUCAN 1,4-ALPHA-GLUCOSIDASE SUSB-RELATED"/>
    <property type="match status" value="1"/>
</dbReference>
<feature type="chain" id="PRO_5016797343" evidence="6">
    <location>
        <begin position="25"/>
        <end position="641"/>
    </location>
</feature>
<feature type="domain" description="Glycosyl-hydrolase 97 C-terminal oligomerisation" evidence="9">
    <location>
        <begin position="545"/>
        <end position="638"/>
    </location>
</feature>
<dbReference type="Pfam" id="PF14508">
    <property type="entry name" value="GH97_N"/>
    <property type="match status" value="1"/>
</dbReference>